<dbReference type="GO" id="GO:0016491">
    <property type="term" value="F:oxidoreductase activity"/>
    <property type="evidence" value="ECO:0007669"/>
    <property type="project" value="InterPro"/>
</dbReference>
<dbReference type="InterPro" id="IPR016166">
    <property type="entry name" value="FAD-bd_PCMH"/>
</dbReference>
<dbReference type="RefSeq" id="WP_130390101.1">
    <property type="nucleotide sequence ID" value="NZ_SGXM01000001.1"/>
</dbReference>
<dbReference type="SMART" id="SM01092">
    <property type="entry name" value="CO_deh_flav_C"/>
    <property type="match status" value="1"/>
</dbReference>
<keyword evidence="1" id="KW-0285">Flavoprotein</keyword>
<dbReference type="Proteomes" id="UP000291078">
    <property type="component" value="Unassembled WGS sequence"/>
</dbReference>
<accession>A0A4V2FI06</accession>
<reference evidence="3 4" key="1">
    <citation type="journal article" date="2015" name="Stand. Genomic Sci.">
        <title>Genomic Encyclopedia of Bacterial and Archaeal Type Strains, Phase III: the genomes of soil and plant-associated and newly described type strains.</title>
        <authorList>
            <person name="Whitman W.B."/>
            <person name="Woyke T."/>
            <person name="Klenk H.P."/>
            <person name="Zhou Y."/>
            <person name="Lilburn T.G."/>
            <person name="Beck B.J."/>
            <person name="De Vos P."/>
            <person name="Vandamme P."/>
            <person name="Eisen J.A."/>
            <person name="Garrity G."/>
            <person name="Hugenholtz P."/>
            <person name="Kyrpides N.C."/>
        </authorList>
    </citation>
    <scope>NUCLEOTIDE SEQUENCE [LARGE SCALE GENOMIC DNA]</scope>
    <source>
        <strain evidence="3 4">ASC-9842</strain>
    </source>
</reference>
<dbReference type="InterPro" id="IPR002346">
    <property type="entry name" value="Mopterin_DH_FAD-bd"/>
</dbReference>
<dbReference type="Gene3D" id="3.30.465.10">
    <property type="match status" value="2"/>
</dbReference>
<comment type="caution">
    <text evidence="3">The sequence shown here is derived from an EMBL/GenBank/DDBJ whole genome shotgun (WGS) entry which is preliminary data.</text>
</comment>
<organism evidence="3 4">
    <name type="scientific">Cupriavidus agavae</name>
    <dbReference type="NCBI Taxonomy" id="1001822"/>
    <lineage>
        <taxon>Bacteria</taxon>
        <taxon>Pseudomonadati</taxon>
        <taxon>Pseudomonadota</taxon>
        <taxon>Betaproteobacteria</taxon>
        <taxon>Burkholderiales</taxon>
        <taxon>Burkholderiaceae</taxon>
        <taxon>Cupriavidus</taxon>
    </lineage>
</organism>
<dbReference type="Gene3D" id="3.30.390.50">
    <property type="entry name" value="CO dehydrogenase flavoprotein, C-terminal domain"/>
    <property type="match status" value="1"/>
</dbReference>
<dbReference type="AlphaFoldDB" id="A0A4V2FI06"/>
<dbReference type="GO" id="GO:0071949">
    <property type="term" value="F:FAD binding"/>
    <property type="evidence" value="ECO:0007669"/>
    <property type="project" value="InterPro"/>
</dbReference>
<dbReference type="InterPro" id="IPR005107">
    <property type="entry name" value="CO_DH_flav_C"/>
</dbReference>
<dbReference type="PANTHER" id="PTHR42659:SF1">
    <property type="entry name" value="OXIDOREDUCTASE"/>
    <property type="match status" value="1"/>
</dbReference>
<evidence type="ECO:0000256" key="1">
    <source>
        <dbReference type="ARBA" id="ARBA00022827"/>
    </source>
</evidence>
<dbReference type="PROSITE" id="PS51387">
    <property type="entry name" value="FAD_PCMH"/>
    <property type="match status" value="1"/>
</dbReference>
<dbReference type="EMBL" id="SGXM01000001">
    <property type="protein sequence ID" value="RZT42109.1"/>
    <property type="molecule type" value="Genomic_DNA"/>
</dbReference>
<dbReference type="Pfam" id="PF03450">
    <property type="entry name" value="CO_deh_flav_C"/>
    <property type="match status" value="1"/>
</dbReference>
<dbReference type="OrthoDB" id="9814706at2"/>
<dbReference type="SUPFAM" id="SSF55447">
    <property type="entry name" value="CO dehydrogenase flavoprotein C-terminal domain-like"/>
    <property type="match status" value="1"/>
</dbReference>
<dbReference type="InterPro" id="IPR016167">
    <property type="entry name" value="FAD-bd_PCMH_sub1"/>
</dbReference>
<dbReference type="PANTHER" id="PTHR42659">
    <property type="entry name" value="XANTHINE DEHYDROGENASE SUBUNIT C-RELATED"/>
    <property type="match status" value="1"/>
</dbReference>
<name>A0A4V2FI06_9BURK</name>
<dbReference type="Pfam" id="PF00941">
    <property type="entry name" value="FAD_binding_5"/>
    <property type="match status" value="1"/>
</dbReference>
<sequence>MNPFRYVRVDTVPEALAAMAGIQLGEDVNARARPFAGGTNLLDLMKENVMQPGTLIDIGRLPLRQIDCLPDGTLHLGAMARNADTAEHPVVWDRFPLLRAAILAGASGQIRNMATNGGNLLQRTRCYHFYDAGVPCNKRQPGSGCPAARGLARQHAILGASPDCIATHPSDMCVALAALDATVHVESVRGPREIPMTAFHRLPGDRPDIDTVLQPDELITHISVPPNPYAGHSAYLKVRERASYAFALVSVAAALEIGADGLIASARLALGGVAHKPWRDPDAEALLAGKPATEASFAEAAALVLREARPWGGPALPESTPGNAFKIPLAQRAIVRALEMAAAGILTNTGQDAFANDPTWNDGNEGMHHD</sequence>
<dbReference type="InterPro" id="IPR051312">
    <property type="entry name" value="Diverse_Substr_Oxidored"/>
</dbReference>
<keyword evidence="1" id="KW-0274">FAD</keyword>
<evidence type="ECO:0000259" key="2">
    <source>
        <dbReference type="PROSITE" id="PS51387"/>
    </source>
</evidence>
<feature type="domain" description="FAD-binding PCMH-type" evidence="2">
    <location>
        <begin position="1"/>
        <end position="229"/>
    </location>
</feature>
<keyword evidence="4" id="KW-1185">Reference proteome</keyword>
<evidence type="ECO:0000313" key="4">
    <source>
        <dbReference type="Proteomes" id="UP000291078"/>
    </source>
</evidence>
<dbReference type="InterPro" id="IPR036683">
    <property type="entry name" value="CO_DH_flav_C_dom_sf"/>
</dbReference>
<protein>
    <submittedName>
        <fullName evidence="3">Xanthine dehydrogenase YagS FAD-binding subunit</fullName>
    </submittedName>
</protein>
<gene>
    <name evidence="3" type="ORF">EV147_1127</name>
</gene>
<dbReference type="Gene3D" id="3.30.43.10">
    <property type="entry name" value="Uridine Diphospho-n-acetylenolpyruvylglucosamine Reductase, domain 2"/>
    <property type="match status" value="1"/>
</dbReference>
<proteinExistence type="predicted"/>
<dbReference type="SUPFAM" id="SSF56176">
    <property type="entry name" value="FAD-binding/transporter-associated domain-like"/>
    <property type="match status" value="1"/>
</dbReference>
<dbReference type="InterPro" id="IPR016169">
    <property type="entry name" value="FAD-bd_PCMH_sub2"/>
</dbReference>
<dbReference type="InterPro" id="IPR036318">
    <property type="entry name" value="FAD-bd_PCMH-like_sf"/>
</dbReference>
<evidence type="ECO:0000313" key="3">
    <source>
        <dbReference type="EMBL" id="RZT42109.1"/>
    </source>
</evidence>